<evidence type="ECO:0000313" key="4">
    <source>
        <dbReference type="EMBL" id="EMG37281.1"/>
    </source>
</evidence>
<dbReference type="Pfam" id="PF13202">
    <property type="entry name" value="EF-hand_5"/>
    <property type="match status" value="2"/>
</dbReference>
<comment type="caution">
    <text evidence="4">The sequence shown here is derived from an EMBL/GenBank/DDBJ whole genome shotgun (WGS) entry which is preliminary data.</text>
</comment>
<gene>
    <name evidence="4" type="ORF">PCS_02119</name>
</gene>
<feature type="compositionally biased region" description="Basic and acidic residues" evidence="1">
    <location>
        <begin position="151"/>
        <end position="164"/>
    </location>
</feature>
<proteinExistence type="predicted"/>
<dbReference type="PATRIC" id="fig|1262666.3.peg.2149"/>
<dbReference type="EMBL" id="AOSV01000020">
    <property type="protein sequence ID" value="EMG37281.1"/>
    <property type="molecule type" value="Genomic_DNA"/>
</dbReference>
<dbReference type="Proteomes" id="UP000011922">
    <property type="component" value="Unassembled WGS sequence"/>
</dbReference>
<sequence>MKYRILIAGLLALLVAMPAMAQQTTYQDPQQGSPGSHEGHVMDRAFGDVDRNGDGVISQDELREVYGEGSSERAFSEMDRDADGVLSEQEYMLPGNTGDVVSPGENPYEPLNPGESGVEPLPQADEYGITREQGTTGGVSPMDDSEGDTLDQPRAEQETERAAEDETDMRVSPYGSQEERGPENYDLNGEMGDQEGRGPAEVPTGESYGSPDYDTTPEYGTPPAGAQGGSGNIDQQGDPRATEVPEN</sequence>
<name>M5Q156_DESAF</name>
<dbReference type="PROSITE" id="PS00018">
    <property type="entry name" value="EF_HAND_1"/>
    <property type="match status" value="2"/>
</dbReference>
<evidence type="ECO:0000259" key="3">
    <source>
        <dbReference type="PROSITE" id="PS50222"/>
    </source>
</evidence>
<feature type="chain" id="PRO_5004069534" evidence="2">
    <location>
        <begin position="22"/>
        <end position="247"/>
    </location>
</feature>
<dbReference type="SUPFAM" id="SSF47473">
    <property type="entry name" value="EF-hand"/>
    <property type="match status" value="1"/>
</dbReference>
<evidence type="ECO:0000256" key="2">
    <source>
        <dbReference type="SAM" id="SignalP"/>
    </source>
</evidence>
<dbReference type="AlphaFoldDB" id="M5Q156"/>
<feature type="region of interest" description="Disordered" evidence="1">
    <location>
        <begin position="93"/>
        <end position="247"/>
    </location>
</feature>
<dbReference type="GO" id="GO:0005509">
    <property type="term" value="F:calcium ion binding"/>
    <property type="evidence" value="ECO:0007669"/>
    <property type="project" value="InterPro"/>
</dbReference>
<dbReference type="PROSITE" id="PS50222">
    <property type="entry name" value="EF_HAND_2"/>
    <property type="match status" value="1"/>
</dbReference>
<dbReference type="InterPro" id="IPR002048">
    <property type="entry name" value="EF_hand_dom"/>
</dbReference>
<reference evidence="4 5" key="1">
    <citation type="journal article" date="2013" name="Genome Announc.">
        <title>Draft Genome Sequence for Desulfovibrio africanus Strain PCS.</title>
        <authorList>
            <person name="Brown S.D."/>
            <person name="Utturkar S.M."/>
            <person name="Arkin A.P."/>
            <person name="Deutschbauer A.M."/>
            <person name="Elias D.A."/>
            <person name="Hazen T.C."/>
            <person name="Chakraborty R."/>
        </authorList>
    </citation>
    <scope>NUCLEOTIDE SEQUENCE [LARGE SCALE GENOMIC DNA]</scope>
    <source>
        <strain evidence="4 5">PCS</strain>
    </source>
</reference>
<evidence type="ECO:0000313" key="5">
    <source>
        <dbReference type="Proteomes" id="UP000011922"/>
    </source>
</evidence>
<feature type="region of interest" description="Disordered" evidence="1">
    <location>
        <begin position="25"/>
        <end position="55"/>
    </location>
</feature>
<dbReference type="RefSeq" id="WP_005986959.1">
    <property type="nucleotide sequence ID" value="NZ_AOSV01000020.1"/>
</dbReference>
<feature type="compositionally biased region" description="Basic and acidic residues" evidence="1">
    <location>
        <begin position="37"/>
        <end position="53"/>
    </location>
</feature>
<protein>
    <submittedName>
        <fullName evidence="4">EF-hand domain pair</fullName>
    </submittedName>
</protein>
<feature type="compositionally biased region" description="Polar residues" evidence="1">
    <location>
        <begin position="25"/>
        <end position="34"/>
    </location>
</feature>
<accession>M5Q156</accession>
<keyword evidence="2" id="KW-0732">Signal</keyword>
<dbReference type="InterPro" id="IPR011992">
    <property type="entry name" value="EF-hand-dom_pair"/>
</dbReference>
<dbReference type="Gene3D" id="1.10.238.10">
    <property type="entry name" value="EF-hand"/>
    <property type="match status" value="1"/>
</dbReference>
<feature type="signal peptide" evidence="2">
    <location>
        <begin position="1"/>
        <end position="21"/>
    </location>
</feature>
<feature type="domain" description="EF-hand" evidence="3">
    <location>
        <begin position="37"/>
        <end position="72"/>
    </location>
</feature>
<dbReference type="CDD" id="cd00051">
    <property type="entry name" value="EFh"/>
    <property type="match status" value="1"/>
</dbReference>
<organism evidence="4 5">
    <name type="scientific">Desulfocurvibacter africanus PCS</name>
    <dbReference type="NCBI Taxonomy" id="1262666"/>
    <lineage>
        <taxon>Bacteria</taxon>
        <taxon>Pseudomonadati</taxon>
        <taxon>Thermodesulfobacteriota</taxon>
        <taxon>Desulfovibrionia</taxon>
        <taxon>Desulfovibrionales</taxon>
        <taxon>Desulfovibrionaceae</taxon>
        <taxon>Desulfocurvibacter</taxon>
    </lineage>
</organism>
<dbReference type="InterPro" id="IPR018247">
    <property type="entry name" value="EF_Hand_1_Ca_BS"/>
</dbReference>
<evidence type="ECO:0000256" key="1">
    <source>
        <dbReference type="SAM" id="MobiDB-lite"/>
    </source>
</evidence>
<dbReference type="SMART" id="SM00054">
    <property type="entry name" value="EFh"/>
    <property type="match status" value="2"/>
</dbReference>